<dbReference type="InterPro" id="IPR050202">
    <property type="entry name" value="Cyt/Deoxycyt_deaminase"/>
</dbReference>
<dbReference type="PANTHER" id="PTHR11644:SF2">
    <property type="entry name" value="CYTIDINE DEAMINASE"/>
    <property type="match status" value="1"/>
</dbReference>
<evidence type="ECO:0000313" key="6">
    <source>
        <dbReference type="EMBL" id="SMG27510.1"/>
    </source>
</evidence>
<dbReference type="GO" id="GO:0072527">
    <property type="term" value="P:pyrimidine-containing compound metabolic process"/>
    <property type="evidence" value="ECO:0007669"/>
    <property type="project" value="UniProtKB-ARBA"/>
</dbReference>
<dbReference type="InterPro" id="IPR016192">
    <property type="entry name" value="APOBEC/CMP_deaminase_Zn-bd"/>
</dbReference>
<keyword evidence="7" id="KW-1185">Reference proteome</keyword>
<dbReference type="GO" id="GO:0055086">
    <property type="term" value="P:nucleobase-containing small molecule metabolic process"/>
    <property type="evidence" value="ECO:0007669"/>
    <property type="project" value="UniProtKB-ARBA"/>
</dbReference>
<comment type="similarity">
    <text evidence="1">Belongs to the cytidine and deoxycytidylate deaminase family.</text>
</comment>
<keyword evidence="4" id="KW-0862">Zinc</keyword>
<dbReference type="CDD" id="cd01283">
    <property type="entry name" value="cytidine_deaminase"/>
    <property type="match status" value="1"/>
</dbReference>
<dbReference type="PROSITE" id="PS51747">
    <property type="entry name" value="CYT_DCMP_DEAMINASES_2"/>
    <property type="match status" value="1"/>
</dbReference>
<dbReference type="RefSeq" id="WP_085516554.1">
    <property type="nucleotide sequence ID" value="NZ_FXAW01000003.1"/>
</dbReference>
<proteinExistence type="inferred from homology"/>
<name>A0A1X7JHI7_9BACT</name>
<dbReference type="GO" id="GO:0004126">
    <property type="term" value="F:cytidine deaminase activity"/>
    <property type="evidence" value="ECO:0007669"/>
    <property type="project" value="TreeGrafter"/>
</dbReference>
<dbReference type="GO" id="GO:0005829">
    <property type="term" value="C:cytosol"/>
    <property type="evidence" value="ECO:0007669"/>
    <property type="project" value="TreeGrafter"/>
</dbReference>
<organism evidence="6 7">
    <name type="scientific">Marivirga sericea</name>
    <dbReference type="NCBI Taxonomy" id="1028"/>
    <lineage>
        <taxon>Bacteria</taxon>
        <taxon>Pseudomonadati</taxon>
        <taxon>Bacteroidota</taxon>
        <taxon>Cytophagia</taxon>
        <taxon>Cytophagales</taxon>
        <taxon>Marivirgaceae</taxon>
        <taxon>Marivirga</taxon>
    </lineage>
</organism>
<keyword evidence="3" id="KW-0378">Hydrolase</keyword>
<dbReference type="Gene3D" id="3.40.140.10">
    <property type="entry name" value="Cytidine Deaminase, domain 2"/>
    <property type="match status" value="1"/>
</dbReference>
<dbReference type="AlphaFoldDB" id="A0A1X7JHI7"/>
<dbReference type="PANTHER" id="PTHR11644">
    <property type="entry name" value="CYTIDINE DEAMINASE"/>
    <property type="match status" value="1"/>
</dbReference>
<dbReference type="PROSITE" id="PS00903">
    <property type="entry name" value="CYT_DCMP_DEAMINASES_1"/>
    <property type="match status" value="1"/>
</dbReference>
<feature type="domain" description="CMP/dCMP-type deaminase" evidence="5">
    <location>
        <begin position="21"/>
        <end position="144"/>
    </location>
</feature>
<dbReference type="Proteomes" id="UP000193804">
    <property type="component" value="Unassembled WGS sequence"/>
</dbReference>
<dbReference type="SUPFAM" id="SSF53927">
    <property type="entry name" value="Cytidine deaminase-like"/>
    <property type="match status" value="1"/>
</dbReference>
<evidence type="ECO:0000256" key="3">
    <source>
        <dbReference type="ARBA" id="ARBA00022801"/>
    </source>
</evidence>
<gene>
    <name evidence="6" type="ORF">SAMN05661096_01615</name>
</gene>
<evidence type="ECO:0000313" key="7">
    <source>
        <dbReference type="Proteomes" id="UP000193804"/>
    </source>
</evidence>
<dbReference type="GO" id="GO:0008270">
    <property type="term" value="F:zinc ion binding"/>
    <property type="evidence" value="ECO:0007669"/>
    <property type="project" value="InterPro"/>
</dbReference>
<dbReference type="NCBIfam" id="NF004064">
    <property type="entry name" value="PRK05578.1"/>
    <property type="match status" value="1"/>
</dbReference>
<dbReference type="EMBL" id="FXAW01000003">
    <property type="protein sequence ID" value="SMG27510.1"/>
    <property type="molecule type" value="Genomic_DNA"/>
</dbReference>
<accession>A0A1X7JHI7</accession>
<dbReference type="InterPro" id="IPR002125">
    <property type="entry name" value="CMP_dCMP_dom"/>
</dbReference>
<dbReference type="GO" id="GO:0042802">
    <property type="term" value="F:identical protein binding"/>
    <property type="evidence" value="ECO:0007669"/>
    <property type="project" value="UniProtKB-ARBA"/>
</dbReference>
<protein>
    <submittedName>
        <fullName evidence="6">Cytidine deaminase</fullName>
    </submittedName>
</protein>
<evidence type="ECO:0000256" key="4">
    <source>
        <dbReference type="ARBA" id="ARBA00022833"/>
    </source>
</evidence>
<keyword evidence="2" id="KW-0479">Metal-binding</keyword>
<evidence type="ECO:0000256" key="2">
    <source>
        <dbReference type="ARBA" id="ARBA00022723"/>
    </source>
</evidence>
<dbReference type="InterPro" id="IPR016193">
    <property type="entry name" value="Cytidine_deaminase-like"/>
</dbReference>
<dbReference type="STRING" id="1028.SAMN05661096_01615"/>
<dbReference type="OrthoDB" id="9795347at2"/>
<evidence type="ECO:0000259" key="5">
    <source>
        <dbReference type="PROSITE" id="PS51747"/>
    </source>
</evidence>
<dbReference type="Pfam" id="PF00383">
    <property type="entry name" value="dCMP_cyt_deam_1"/>
    <property type="match status" value="1"/>
</dbReference>
<sequence>MKKEQIKVEYTIYNSIEELSSDYQELWQSALEARKFSHSPYSNFTVGAAIELDNGEIITGTNQENASFPAGLCAERTAMYRAGIQAPDQKFKKIAIAASRKDSNQLASAPPCGGCRQVMLEFEKRHQQGFELLFTDASGKFIVINKPTDLFPFSFVF</sequence>
<reference evidence="7" key="1">
    <citation type="submission" date="2017-04" db="EMBL/GenBank/DDBJ databases">
        <authorList>
            <person name="Varghese N."/>
            <person name="Submissions S."/>
        </authorList>
    </citation>
    <scope>NUCLEOTIDE SEQUENCE [LARGE SCALE GENOMIC DNA]</scope>
    <source>
        <strain evidence="7">DSM 4125</strain>
    </source>
</reference>
<evidence type="ECO:0000256" key="1">
    <source>
        <dbReference type="ARBA" id="ARBA00006576"/>
    </source>
</evidence>